<evidence type="ECO:0000256" key="1">
    <source>
        <dbReference type="SAM" id="Phobius"/>
    </source>
</evidence>
<dbReference type="Gene3D" id="3.40.50.720">
    <property type="entry name" value="NAD(P)-binding Rossmann-like Domain"/>
    <property type="match status" value="1"/>
</dbReference>
<dbReference type="Gene3D" id="3.40.250.10">
    <property type="entry name" value="Rhodanese-like domain"/>
    <property type="match status" value="1"/>
</dbReference>
<proteinExistence type="predicted"/>
<name>A0ABW5J8G3_9BACT</name>
<keyword evidence="1" id="KW-0472">Membrane</keyword>
<dbReference type="Pfam" id="PF00581">
    <property type="entry name" value="Rhodanese"/>
    <property type="match status" value="1"/>
</dbReference>
<gene>
    <name evidence="3" type="primary">moeB</name>
    <name evidence="3" type="ORF">ACFSR2_15565</name>
</gene>
<reference evidence="4" key="1">
    <citation type="journal article" date="2019" name="Int. J. Syst. Evol. Microbiol.">
        <title>The Global Catalogue of Microorganisms (GCM) 10K type strain sequencing project: providing services to taxonomists for standard genome sequencing and annotation.</title>
        <authorList>
            <consortium name="The Broad Institute Genomics Platform"/>
            <consortium name="The Broad Institute Genome Sequencing Center for Infectious Disease"/>
            <person name="Wu L."/>
            <person name="Ma J."/>
        </authorList>
    </citation>
    <scope>NUCLEOTIDE SEQUENCE [LARGE SCALE GENOMIC DNA]</scope>
    <source>
        <strain evidence="4">KCTC 52344</strain>
    </source>
</reference>
<dbReference type="SUPFAM" id="SSF69572">
    <property type="entry name" value="Activating enzymes of the ubiquitin-like proteins"/>
    <property type="match status" value="1"/>
</dbReference>
<dbReference type="InterPro" id="IPR045886">
    <property type="entry name" value="ThiF/MoeB/HesA"/>
</dbReference>
<keyword evidence="1" id="KW-1133">Transmembrane helix</keyword>
<organism evidence="3 4">
    <name type="scientific">Emticicia soli</name>
    <dbReference type="NCBI Taxonomy" id="2027878"/>
    <lineage>
        <taxon>Bacteria</taxon>
        <taxon>Pseudomonadati</taxon>
        <taxon>Bacteroidota</taxon>
        <taxon>Cytophagia</taxon>
        <taxon>Cytophagales</taxon>
        <taxon>Leadbetterellaceae</taxon>
        <taxon>Emticicia</taxon>
    </lineage>
</organism>
<dbReference type="EMBL" id="JBHULC010000018">
    <property type="protein sequence ID" value="MFD2522314.1"/>
    <property type="molecule type" value="Genomic_DNA"/>
</dbReference>
<dbReference type="PANTHER" id="PTHR10953:SF102">
    <property type="entry name" value="ADENYLYLTRANSFERASE AND SULFURTRANSFERASE MOCS3"/>
    <property type="match status" value="1"/>
</dbReference>
<dbReference type="NCBIfam" id="NF004281">
    <property type="entry name" value="PRK05690.1"/>
    <property type="match status" value="1"/>
</dbReference>
<dbReference type="SMART" id="SM00450">
    <property type="entry name" value="RHOD"/>
    <property type="match status" value="1"/>
</dbReference>
<dbReference type="CDD" id="cd00158">
    <property type="entry name" value="RHOD"/>
    <property type="match status" value="1"/>
</dbReference>
<dbReference type="InterPro" id="IPR000594">
    <property type="entry name" value="ThiF_NAD_FAD-bd"/>
</dbReference>
<dbReference type="PANTHER" id="PTHR10953">
    <property type="entry name" value="UBIQUITIN-ACTIVATING ENZYME E1"/>
    <property type="match status" value="1"/>
</dbReference>
<dbReference type="GO" id="GO:0016779">
    <property type="term" value="F:nucleotidyltransferase activity"/>
    <property type="evidence" value="ECO:0007669"/>
    <property type="project" value="UniProtKB-KW"/>
</dbReference>
<feature type="transmembrane region" description="Helical" evidence="1">
    <location>
        <begin position="41"/>
        <end position="68"/>
    </location>
</feature>
<keyword evidence="3" id="KW-0808">Transferase</keyword>
<keyword evidence="3" id="KW-0548">Nucleotidyltransferase</keyword>
<protein>
    <submittedName>
        <fullName evidence="3">Molybdopterin-synthase adenylyltransferase MoeB</fullName>
    </submittedName>
</protein>
<keyword evidence="4" id="KW-1185">Reference proteome</keyword>
<evidence type="ECO:0000313" key="4">
    <source>
        <dbReference type="Proteomes" id="UP001597510"/>
    </source>
</evidence>
<evidence type="ECO:0000313" key="3">
    <source>
        <dbReference type="EMBL" id="MFD2522314.1"/>
    </source>
</evidence>
<dbReference type="InterPro" id="IPR035985">
    <property type="entry name" value="Ubiquitin-activating_enz"/>
</dbReference>
<dbReference type="PROSITE" id="PS50206">
    <property type="entry name" value="RHODANESE_3"/>
    <property type="match status" value="1"/>
</dbReference>
<feature type="domain" description="Rhodanese" evidence="2">
    <location>
        <begin position="292"/>
        <end position="373"/>
    </location>
</feature>
<evidence type="ECO:0000259" key="2">
    <source>
        <dbReference type="PROSITE" id="PS50206"/>
    </source>
</evidence>
<dbReference type="Proteomes" id="UP001597510">
    <property type="component" value="Unassembled WGS sequence"/>
</dbReference>
<comment type="caution">
    <text evidence="3">The sequence shown here is derived from an EMBL/GenBank/DDBJ whole genome shotgun (WGS) entry which is preliminary data.</text>
</comment>
<accession>A0ABW5J8G3</accession>
<dbReference type="CDD" id="cd00757">
    <property type="entry name" value="ThiF_MoeB_HesA_family"/>
    <property type="match status" value="1"/>
</dbReference>
<keyword evidence="1" id="KW-0812">Transmembrane</keyword>
<dbReference type="Pfam" id="PF00899">
    <property type="entry name" value="ThiF"/>
    <property type="match status" value="1"/>
</dbReference>
<dbReference type="InterPro" id="IPR036873">
    <property type="entry name" value="Rhodanese-like_dom_sf"/>
</dbReference>
<dbReference type="InterPro" id="IPR001763">
    <property type="entry name" value="Rhodanese-like_dom"/>
</dbReference>
<dbReference type="RefSeq" id="WP_379977374.1">
    <property type="nucleotide sequence ID" value="NZ_JBBEWC010000002.1"/>
</dbReference>
<sequence>MLNLRIFNMALSIEEIRRYDRQILLPEFGLQGQEKLKQARVLVIGCGGLGSPILLYLAAAGVGTLGIVEDDTIATSNLQRQVLYTSDKVGMSKLTEAEKRLQALNPFVEIIKYELRLSANNALNIIKDYDIVIDGTDNFPTRYLVNDACVLLNKPFVYGAIHRFEGQVALFNYKGSATYRDLFPTPPPPEQAPNCAEAGVLGVLPGIIGSMQALEAIKAITEIGEPLAGKLLMLDTLSMQSRTLKIPKIPDAPAIEKLIDYEAFCGVSLAPAYEDSEITYEQYLDLLAKPHGKSAIQLIDVREKHEFDIYNIGGELMPLSELEKHIPKISTDKTVVVHCQSGIRSRRAIELLKTKYGYTNLLNFAGGINAISDTL</sequence>